<protein>
    <submittedName>
        <fullName evidence="4">MBL fold metallo-hydrolase</fullName>
    </submittedName>
</protein>
<dbReference type="OrthoDB" id="9761531at2"/>
<feature type="domain" description="Metallo-beta-lactamase" evidence="2">
    <location>
        <begin position="39"/>
        <end position="233"/>
    </location>
</feature>
<keyword evidence="5" id="KW-1185">Reference proteome</keyword>
<dbReference type="CDD" id="cd07731">
    <property type="entry name" value="ComA-like_MBL-fold"/>
    <property type="match status" value="1"/>
</dbReference>
<gene>
    <name evidence="3" type="ORF">B4102_2637</name>
    <name evidence="4" type="ORF">JGZ69_11070</name>
</gene>
<dbReference type="InterPro" id="IPR001279">
    <property type="entry name" value="Metallo-B-lactamas"/>
</dbReference>
<evidence type="ECO:0000313" key="4">
    <source>
        <dbReference type="EMBL" id="QQX27241.1"/>
    </source>
</evidence>
<dbReference type="STRING" id="46224.B4102_2637"/>
<dbReference type="PANTHER" id="PTHR30619">
    <property type="entry name" value="DNA INTERNALIZATION/COMPETENCE PROTEIN COMEC/REC2"/>
    <property type="match status" value="1"/>
</dbReference>
<dbReference type="InterPro" id="IPR036866">
    <property type="entry name" value="RibonucZ/Hydroxyglut_hydro"/>
</dbReference>
<evidence type="ECO:0000259" key="2">
    <source>
        <dbReference type="SMART" id="SM00849"/>
    </source>
</evidence>
<dbReference type="SMART" id="SM00849">
    <property type="entry name" value="Lactamase_B"/>
    <property type="match status" value="1"/>
</dbReference>
<feature type="signal peptide" evidence="1">
    <location>
        <begin position="1"/>
        <end position="25"/>
    </location>
</feature>
<reference evidence="4 6" key="2">
    <citation type="submission" date="2020-12" db="EMBL/GenBank/DDBJ databases">
        <title>Taxonomic evaluation of the Bacillus sporothermodurans group of bacteria based on whole genome sequences.</title>
        <authorList>
            <person name="Fiedler G."/>
            <person name="Herbstmann A.-D."/>
            <person name="Doll E."/>
            <person name="Wenning M."/>
            <person name="Brinks E."/>
            <person name="Kabisch J."/>
            <person name="Breitenwieser F."/>
            <person name="Lappann M."/>
            <person name="Boehnlein C."/>
            <person name="Franz C."/>
        </authorList>
    </citation>
    <scope>NUCLEOTIDE SEQUENCE [LARGE SCALE GENOMIC DNA]</scope>
    <source>
        <strain evidence="4 6">DSM 10599</strain>
    </source>
</reference>
<dbReference type="Gene3D" id="3.60.15.10">
    <property type="entry name" value="Ribonuclease Z/Hydroxyacylglutathione hydrolase-like"/>
    <property type="match status" value="1"/>
</dbReference>
<dbReference type="PATRIC" id="fig|46224.3.peg.1838"/>
<evidence type="ECO:0000256" key="1">
    <source>
        <dbReference type="SAM" id="SignalP"/>
    </source>
</evidence>
<feature type="chain" id="PRO_5043134714" evidence="1">
    <location>
        <begin position="26"/>
        <end position="382"/>
    </location>
</feature>
<reference evidence="3 5" key="1">
    <citation type="submission" date="2016-01" db="EMBL/GenBank/DDBJ databases">
        <title>Genome Sequences of Twelve Sporeforming Bacillus Species Isolated from Foods.</title>
        <authorList>
            <person name="Berendsen E.M."/>
            <person name="Wells-Bennik M.H."/>
            <person name="Krawcyk A.O."/>
            <person name="De Jong A."/>
            <person name="Holsappel S."/>
            <person name="Eijlander R.T."/>
            <person name="Kuipers O.P."/>
        </authorList>
    </citation>
    <scope>NUCLEOTIDE SEQUENCE [LARGE SCALE GENOMIC DNA]</scope>
    <source>
        <strain evidence="3 5">B4102</strain>
    </source>
</reference>
<evidence type="ECO:0000313" key="6">
    <source>
        <dbReference type="Proteomes" id="UP000595512"/>
    </source>
</evidence>
<evidence type="ECO:0000313" key="3">
    <source>
        <dbReference type="EMBL" id="KYD09110.1"/>
    </source>
</evidence>
<dbReference type="SUPFAM" id="SSF56281">
    <property type="entry name" value="Metallo-hydrolase/oxidoreductase"/>
    <property type="match status" value="1"/>
</dbReference>
<dbReference type="AlphaFoldDB" id="A0A150LA33"/>
<dbReference type="InterPro" id="IPR052159">
    <property type="entry name" value="Competence_DNA_uptake"/>
</dbReference>
<organism evidence="3 5">
    <name type="scientific">Heyndrickxia sporothermodurans</name>
    <dbReference type="NCBI Taxonomy" id="46224"/>
    <lineage>
        <taxon>Bacteria</taxon>
        <taxon>Bacillati</taxon>
        <taxon>Bacillota</taxon>
        <taxon>Bacilli</taxon>
        <taxon>Bacillales</taxon>
        <taxon>Bacillaceae</taxon>
        <taxon>Heyndrickxia</taxon>
    </lineage>
</organism>
<dbReference type="InterPro" id="IPR035681">
    <property type="entry name" value="ComA-like_MBL"/>
</dbReference>
<dbReference type="KEGG" id="hspo:JGZ69_11070"/>
<sequence length="382" mass="41678">MKIQKVVISFILLLSFALFPSTTHGASKDLYVHFINVGQGDSIYIKTPKGDDILIDGGNRDGSDVVAYLKKQKVKDIEVMISTHPDADHIGGLDEVLKAFKVKSVYAPKVSHTTKAFKEFLTAVKHEGLKIKSATKGVSLPIKGVSAKFIAPVKTYSKSDLNDWSAVLKLTYGKKSFIFTGDAEIKSETDMIHSKQSLRADVLKVGHHGASTSTSTAFLKAVHPTYAVISVGKGNHYGHPTSTVLNRLNSNKVKVFRTDKQGTIIAKTDGKSLSFNTKPVSSTSSVSKSSKKGKASYKLSAKLDKTRPKQYSTVHLTVKGIPSGTYKAVFHYKSKDTIYNGKIGKPLPVKISRASTSFRVKIDVTAKYKGKSYKTQTSFIPK</sequence>
<dbReference type="Proteomes" id="UP000075666">
    <property type="component" value="Unassembled WGS sequence"/>
</dbReference>
<proteinExistence type="predicted"/>
<evidence type="ECO:0000313" key="5">
    <source>
        <dbReference type="Proteomes" id="UP000075666"/>
    </source>
</evidence>
<dbReference type="EMBL" id="LQYN01000026">
    <property type="protein sequence ID" value="KYD09110.1"/>
    <property type="molecule type" value="Genomic_DNA"/>
</dbReference>
<dbReference type="Pfam" id="PF00753">
    <property type="entry name" value="Lactamase_B"/>
    <property type="match status" value="1"/>
</dbReference>
<name>A0A150LA33_9BACI</name>
<dbReference type="PANTHER" id="PTHR30619:SF7">
    <property type="entry name" value="BETA-LACTAMASE DOMAIN PROTEIN"/>
    <property type="match status" value="1"/>
</dbReference>
<dbReference type="EMBL" id="CP066701">
    <property type="protein sequence ID" value="QQX27241.1"/>
    <property type="molecule type" value="Genomic_DNA"/>
</dbReference>
<dbReference type="Proteomes" id="UP000595512">
    <property type="component" value="Chromosome"/>
</dbReference>
<accession>A0A150LA33</accession>
<keyword evidence="1" id="KW-0732">Signal</keyword>